<dbReference type="PRINTS" id="PR00119">
    <property type="entry name" value="CATATPASE"/>
</dbReference>
<dbReference type="GO" id="GO:0005507">
    <property type="term" value="F:copper ion binding"/>
    <property type="evidence" value="ECO:0007669"/>
    <property type="project" value="TreeGrafter"/>
</dbReference>
<dbReference type="PANTHER" id="PTHR43520:SF8">
    <property type="entry name" value="P-TYPE CU(+) TRANSPORTER"/>
    <property type="match status" value="1"/>
</dbReference>
<dbReference type="InterPro" id="IPR023214">
    <property type="entry name" value="HAD_sf"/>
</dbReference>
<keyword evidence="14" id="KW-1185">Reference proteome</keyword>
<evidence type="ECO:0000313" key="14">
    <source>
        <dbReference type="Proteomes" id="UP000009309"/>
    </source>
</evidence>
<dbReference type="Proteomes" id="UP000009309">
    <property type="component" value="Plasmid pFLIM01"/>
</dbReference>
<dbReference type="PANTHER" id="PTHR43520">
    <property type="entry name" value="ATP7, ISOFORM B"/>
    <property type="match status" value="1"/>
</dbReference>
<dbReference type="Pfam" id="PF00702">
    <property type="entry name" value="Hydrolase"/>
    <property type="match status" value="1"/>
</dbReference>
<feature type="transmembrane region" description="Helical" evidence="10">
    <location>
        <begin position="251"/>
        <end position="272"/>
    </location>
</feature>
<dbReference type="InterPro" id="IPR027256">
    <property type="entry name" value="P-typ_ATPase_IB"/>
</dbReference>
<dbReference type="SFLD" id="SFLDF00027">
    <property type="entry name" value="p-type_atpase"/>
    <property type="match status" value="1"/>
</dbReference>
<keyword evidence="4 10" id="KW-0479">Metal-binding</keyword>
<dbReference type="SUPFAM" id="SSF81653">
    <property type="entry name" value="Calcium ATPase, transduction domain A"/>
    <property type="match status" value="1"/>
</dbReference>
<dbReference type="SFLD" id="SFLDG00002">
    <property type="entry name" value="C1.7:_P-type_atpase_like"/>
    <property type="match status" value="1"/>
</dbReference>
<dbReference type="Gene3D" id="2.70.150.10">
    <property type="entry name" value="Calcium-transporting ATPase, cytoplasmic transduction domain A"/>
    <property type="match status" value="1"/>
</dbReference>
<dbReference type="InterPro" id="IPR036163">
    <property type="entry name" value="HMA_dom_sf"/>
</dbReference>
<dbReference type="SUPFAM" id="SSF55008">
    <property type="entry name" value="HMA, heavy metal-associated domain"/>
    <property type="match status" value="1"/>
</dbReference>
<dbReference type="NCBIfam" id="TIGR01494">
    <property type="entry name" value="ATPase_P-type"/>
    <property type="match status" value="1"/>
</dbReference>
<dbReference type="InterPro" id="IPR001757">
    <property type="entry name" value="P_typ_ATPase"/>
</dbReference>
<dbReference type="GO" id="GO:0055070">
    <property type="term" value="P:copper ion homeostasis"/>
    <property type="evidence" value="ECO:0007669"/>
    <property type="project" value="TreeGrafter"/>
</dbReference>
<feature type="transmembrane region" description="Helical" evidence="10">
    <location>
        <begin position="824"/>
        <end position="843"/>
    </location>
</feature>
<dbReference type="SUPFAM" id="SSF56784">
    <property type="entry name" value="HAD-like"/>
    <property type="match status" value="1"/>
</dbReference>
<geneLocation type="plasmid" evidence="13 14">
    <name>pFLIM01</name>
</geneLocation>
<gene>
    <name evidence="13" type="ORF">BN8_p06849</name>
</gene>
<feature type="transmembrane region" description="Helical" evidence="10">
    <location>
        <begin position="461"/>
        <end position="482"/>
    </location>
</feature>
<feature type="domain" description="P-type ATPase A" evidence="12">
    <location>
        <begin position="345"/>
        <end position="445"/>
    </location>
</feature>
<dbReference type="InterPro" id="IPR018303">
    <property type="entry name" value="ATPase_P-typ_P_site"/>
</dbReference>
<evidence type="ECO:0000256" key="8">
    <source>
        <dbReference type="ARBA" id="ARBA00022989"/>
    </source>
</evidence>
<keyword evidence="13" id="KW-0614">Plasmid</keyword>
<keyword evidence="10" id="KW-1003">Cell membrane</keyword>
<dbReference type="SUPFAM" id="SSF81665">
    <property type="entry name" value="Calcium ATPase, transmembrane domain M"/>
    <property type="match status" value="1"/>
</dbReference>
<comment type="similarity">
    <text evidence="2 10">Belongs to the cation transport ATPase (P-type) (TC 3.A.3) family. Type IB subfamily.</text>
</comment>
<evidence type="ECO:0000256" key="6">
    <source>
        <dbReference type="ARBA" id="ARBA00022840"/>
    </source>
</evidence>
<evidence type="ECO:0000256" key="4">
    <source>
        <dbReference type="ARBA" id="ARBA00022723"/>
    </source>
</evidence>
<feature type="compositionally biased region" description="Basic and acidic residues" evidence="11">
    <location>
        <begin position="98"/>
        <end position="108"/>
    </location>
</feature>
<keyword evidence="5 10" id="KW-0547">Nucleotide-binding</keyword>
<dbReference type="InterPro" id="IPR059000">
    <property type="entry name" value="ATPase_P-type_domA"/>
</dbReference>
<dbReference type="SFLD" id="SFLDS00003">
    <property type="entry name" value="Haloacid_Dehalogenase"/>
    <property type="match status" value="1"/>
</dbReference>
<evidence type="ECO:0000256" key="3">
    <source>
        <dbReference type="ARBA" id="ARBA00022692"/>
    </source>
</evidence>
<feature type="region of interest" description="Disordered" evidence="11">
    <location>
        <begin position="98"/>
        <end position="176"/>
    </location>
</feature>
<keyword evidence="13" id="KW-0378">Hydrolase</keyword>
<feature type="transmembrane region" description="Helical" evidence="10">
    <location>
        <begin position="799"/>
        <end position="818"/>
    </location>
</feature>
<proteinExistence type="inferred from homology"/>
<protein>
    <submittedName>
        <fullName evidence="13">Cu2+-exporting ATPase</fullName>
        <ecNumber evidence="13">3.6.3.4</ecNumber>
    </submittedName>
</protein>
<feature type="transmembrane region" description="Helical" evidence="10">
    <location>
        <begin position="218"/>
        <end position="239"/>
    </location>
</feature>
<dbReference type="GO" id="GO:0005524">
    <property type="term" value="F:ATP binding"/>
    <property type="evidence" value="ECO:0007669"/>
    <property type="project" value="UniProtKB-UniRule"/>
</dbReference>
<dbReference type="FunFam" id="2.70.150.10:FF:000002">
    <property type="entry name" value="Copper-transporting ATPase 1, putative"/>
    <property type="match status" value="1"/>
</dbReference>
<dbReference type="PROSITE" id="PS00154">
    <property type="entry name" value="ATPASE_E1_E2"/>
    <property type="match status" value="1"/>
</dbReference>
<dbReference type="NCBIfam" id="TIGR01512">
    <property type="entry name" value="ATPase-IB2_Cd"/>
    <property type="match status" value="1"/>
</dbReference>
<sequence>MGYVTNYGYLSTVSLTPLTPKRMRHQHRYILHGLTTAEQAQAVEKALHQQPTILEVHVTADPPEVVLTVDEHPSVDDLQRFVSQVGRFHVMEVNHSADAGHQEPEHQHSHPTPSGTIHADNLPMHPMDHGSHPQSVTSLNTDEEAPAEQQALQHIGHDGHSGTMNPNNHQGGVGMDHGATDHSRMNHAGMDHGKMGHGKEGHGVHDHGAMIADFLRRFWVCMLLSVPVVALSMMFQEVAGYHLDFPYREPLVVMLASIIYVYGGWPFLTGMIGELRTRQPGMMTLVAVAITAAYAYSVAVSVGWLRGMDFFWELATLIDIMLLGHYLEMKSVAGASRSLELIVQMLPADAHKVTGTTLLDVKVNALNINDVVLVRPGERIPTDGTVIEGESAVNESMLTGESVPVQKAVNDTVIAGAVNGEGSLKVRVTHKGEDSYLNKVVKMVEEAQNAKSQTQTLADRAAGWLTLLSLTVGLLTLVVWLVGGRDVSFAVERMVTVMVTACPHALGVAIPLVVAISTAISAQKGLLIRNRTAFEEARKITAMVFDKTGTLTEGEFGVTRVQVLDRNTDETALLRTVAALEQSSQHPIAQGIVREAKLRQLAMPAISDFQSITGKGVSATVDSRRVVVVSPGYLKEKGIEQPQDAFGSGAETVVFVLIDEKLTGYIALADKIRADSKEAVERLQQSGIKVYMATGDNQKVADAVAKELGLDGVYAEVLPDQKVNVVKDLQQQGQFVAMTGDGVNDAPALAQANVGIAVGSGTDVAAETADIILVNSRPTDITNLVEFGKATYRKMIQNLLWATGYNVVAIPLAAGVLYPNFVLSPAIGAVLMSASTVIVALNAQLLKRSLRYNDE</sequence>
<evidence type="ECO:0000256" key="2">
    <source>
        <dbReference type="ARBA" id="ARBA00006024"/>
    </source>
</evidence>
<organism evidence="13 14">
    <name type="scientific">Fibrisoma limi BUZ 3</name>
    <dbReference type="NCBI Taxonomy" id="1185876"/>
    <lineage>
        <taxon>Bacteria</taxon>
        <taxon>Pseudomonadati</taxon>
        <taxon>Bacteroidota</taxon>
        <taxon>Cytophagia</taxon>
        <taxon>Cytophagales</taxon>
        <taxon>Spirosomataceae</taxon>
        <taxon>Fibrisoma</taxon>
    </lineage>
</organism>
<evidence type="ECO:0000313" key="13">
    <source>
        <dbReference type="EMBL" id="CCH57647.1"/>
    </source>
</evidence>
<dbReference type="InterPro" id="IPR036412">
    <property type="entry name" value="HAD-like_sf"/>
</dbReference>
<dbReference type="Gene3D" id="3.40.50.1000">
    <property type="entry name" value="HAD superfamily/HAD-like"/>
    <property type="match status" value="1"/>
</dbReference>
<accession>I2GU46</accession>
<dbReference type="GO" id="GO:0012505">
    <property type="term" value="C:endomembrane system"/>
    <property type="evidence" value="ECO:0007669"/>
    <property type="project" value="UniProtKB-SubCell"/>
</dbReference>
<dbReference type="Gene3D" id="3.40.1110.10">
    <property type="entry name" value="Calcium-transporting ATPase, cytoplasmic domain N"/>
    <property type="match status" value="1"/>
</dbReference>
<dbReference type="AlphaFoldDB" id="I2GU46"/>
<feature type="transmembrane region" description="Helical" evidence="10">
    <location>
        <begin position="494"/>
        <end position="522"/>
    </location>
</feature>
<dbReference type="GO" id="GO:0005886">
    <property type="term" value="C:plasma membrane"/>
    <property type="evidence" value="ECO:0007669"/>
    <property type="project" value="UniProtKB-SubCell"/>
</dbReference>
<dbReference type="EMBL" id="HE805916">
    <property type="protein sequence ID" value="CCH57647.1"/>
    <property type="molecule type" value="Genomic_DNA"/>
</dbReference>
<dbReference type="NCBIfam" id="TIGR01525">
    <property type="entry name" value="ATPase-IB_hvy"/>
    <property type="match status" value="1"/>
</dbReference>
<keyword evidence="9 10" id="KW-0472">Membrane</keyword>
<feature type="transmembrane region" description="Helical" evidence="10">
    <location>
        <begin position="310"/>
        <end position="327"/>
    </location>
</feature>
<keyword evidence="6 10" id="KW-0067">ATP-binding</keyword>
<feature type="transmembrane region" description="Helical" evidence="10">
    <location>
        <begin position="284"/>
        <end position="304"/>
    </location>
</feature>
<dbReference type="InterPro" id="IPR023299">
    <property type="entry name" value="ATPase_P-typ_cyto_dom_N"/>
</dbReference>
<evidence type="ECO:0000256" key="5">
    <source>
        <dbReference type="ARBA" id="ARBA00022741"/>
    </source>
</evidence>
<keyword evidence="7" id="KW-1278">Translocase</keyword>
<evidence type="ECO:0000256" key="1">
    <source>
        <dbReference type="ARBA" id="ARBA00004127"/>
    </source>
</evidence>
<dbReference type="GO" id="GO:0043682">
    <property type="term" value="F:P-type divalent copper transporter activity"/>
    <property type="evidence" value="ECO:0007669"/>
    <property type="project" value="TreeGrafter"/>
</dbReference>
<dbReference type="PRINTS" id="PR00120">
    <property type="entry name" value="HATPASE"/>
</dbReference>
<evidence type="ECO:0000256" key="10">
    <source>
        <dbReference type="RuleBase" id="RU362081"/>
    </source>
</evidence>
<evidence type="ECO:0000256" key="9">
    <source>
        <dbReference type="ARBA" id="ARBA00023136"/>
    </source>
</evidence>
<evidence type="ECO:0000259" key="12">
    <source>
        <dbReference type="Pfam" id="PF00122"/>
    </source>
</evidence>
<evidence type="ECO:0000256" key="11">
    <source>
        <dbReference type="SAM" id="MobiDB-lite"/>
    </source>
</evidence>
<dbReference type="Pfam" id="PF00122">
    <property type="entry name" value="E1-E2_ATPase"/>
    <property type="match status" value="1"/>
</dbReference>
<dbReference type="InterPro" id="IPR023298">
    <property type="entry name" value="ATPase_P-typ_TM_dom_sf"/>
</dbReference>
<keyword evidence="8 10" id="KW-1133">Transmembrane helix</keyword>
<name>I2GU46_9BACT</name>
<dbReference type="InterPro" id="IPR044492">
    <property type="entry name" value="P_typ_ATPase_HD_dom"/>
</dbReference>
<dbReference type="EC" id="3.6.3.4" evidence="13"/>
<dbReference type="GO" id="GO:0016887">
    <property type="term" value="F:ATP hydrolysis activity"/>
    <property type="evidence" value="ECO:0007669"/>
    <property type="project" value="InterPro"/>
</dbReference>
<dbReference type="NCBIfam" id="TIGR01511">
    <property type="entry name" value="ATPase-IB1_Cu"/>
    <property type="match status" value="1"/>
</dbReference>
<keyword evidence="3 10" id="KW-0812">Transmembrane</keyword>
<reference evidence="13 14" key="1">
    <citation type="journal article" date="2012" name="J. Bacteriol.">
        <title>Genome Sequence of the Filamentous Bacterium Fibrisoma limi BUZ 3T.</title>
        <authorList>
            <person name="Filippini M."/>
            <person name="Qi W."/>
            <person name="Jaenicke S."/>
            <person name="Goesmann A."/>
            <person name="Smits T.H."/>
            <person name="Bagheri H.C."/>
        </authorList>
    </citation>
    <scope>NUCLEOTIDE SEQUENCE [LARGE SCALE GENOMIC DNA]</scope>
    <source>
        <strain evidence="14">BUZ 3T</strain>
        <plasmid evidence="13 14">pFLIM01</plasmid>
    </source>
</reference>
<dbReference type="InterPro" id="IPR008250">
    <property type="entry name" value="ATPase_P-typ_transduc_dom_A_sf"/>
</dbReference>
<evidence type="ECO:0000256" key="7">
    <source>
        <dbReference type="ARBA" id="ARBA00022967"/>
    </source>
</evidence>
<comment type="subcellular location">
    <subcellularLocation>
        <location evidence="10">Cell membrane</location>
    </subcellularLocation>
    <subcellularLocation>
        <location evidence="1">Endomembrane system</location>
        <topology evidence="1">Multi-pass membrane protein</topology>
    </subcellularLocation>
</comment>